<reference evidence="12 13" key="1">
    <citation type="journal article" date="2013" name="PLoS Genet.">
        <title>Genomic mechanisms accounting for the adaptation to parasitism in nematode-trapping fungi.</title>
        <authorList>
            <person name="Meerupati T."/>
            <person name="Andersson K.M."/>
            <person name="Friman E."/>
            <person name="Kumar D."/>
            <person name="Tunlid A."/>
            <person name="Ahren D."/>
        </authorList>
    </citation>
    <scope>NUCLEOTIDE SEQUENCE [LARGE SCALE GENOMIC DNA]</scope>
    <source>
        <strain evidence="12 13">CBS 200.50</strain>
    </source>
</reference>
<comment type="similarity">
    <text evidence="9">Belongs to the glycosyl hydrolase 18 family.</text>
</comment>
<dbReference type="GO" id="GO:0005576">
    <property type="term" value="C:extracellular region"/>
    <property type="evidence" value="ECO:0007669"/>
    <property type="project" value="TreeGrafter"/>
</dbReference>
<sequence length="382" mass="42356">MKFGSFILSICLLPTLSISLIIPSNSQLSAKGRSQVWVQTFATPNGQQLNLLELLNRQTRVTHIYLASVHLNNPPGNIHLNDAPPDDQRFDYVWPQIRVLQQNGVKVLMLLGGAAQGSYWRLSGSDEEFETYYLPLLAILRRYSIDGLDLDIEEEVDVSVPLRLLRRLDADMGPNFILTMAPVASAMLPQPWGAGLSGFDYRELDDKAVSSNRPGGKLVNWYNCQFYNGWGDASSARYYNAIKSLGKWEPSRIVMGVLANPGNGGSGYVSMSRLTETIHQLRSNYPDFGGIIGWEYFNAGGSEKVTEPALWVKAMSNALYDPYTPRRINFLTSVVPEIPSQWPEALNTLRGEGSSYFEAVKALNVTNGDLAQAESILFPPSA</sequence>
<dbReference type="OMA" id="QNTRATH"/>
<dbReference type="PROSITE" id="PS51910">
    <property type="entry name" value="GH18_2"/>
    <property type="match status" value="1"/>
</dbReference>
<dbReference type="EC" id="3.2.1.14" evidence="2"/>
<dbReference type="EMBL" id="AQGS01000531">
    <property type="protein sequence ID" value="EPS38759.1"/>
    <property type="molecule type" value="Genomic_DNA"/>
</dbReference>
<dbReference type="HOGENOM" id="CLU_060983_1_0_1"/>
<dbReference type="GO" id="GO:0008843">
    <property type="term" value="F:endochitinase activity"/>
    <property type="evidence" value="ECO:0007669"/>
    <property type="project" value="UniProtKB-EC"/>
</dbReference>
<evidence type="ECO:0000256" key="9">
    <source>
        <dbReference type="RuleBase" id="RU004453"/>
    </source>
</evidence>
<evidence type="ECO:0000259" key="11">
    <source>
        <dbReference type="PROSITE" id="PS51910"/>
    </source>
</evidence>
<comment type="catalytic activity">
    <reaction evidence="1">
        <text>Random endo-hydrolysis of N-acetyl-beta-D-glucosaminide (1-&gt;4)-beta-linkages in chitin and chitodextrins.</text>
        <dbReference type="EC" id="3.2.1.14"/>
    </reaction>
</comment>
<dbReference type="Proteomes" id="UP000015100">
    <property type="component" value="Unassembled WGS sequence"/>
</dbReference>
<evidence type="ECO:0000313" key="13">
    <source>
        <dbReference type="Proteomes" id="UP000015100"/>
    </source>
</evidence>
<dbReference type="OrthoDB" id="3012298at2759"/>
<dbReference type="InterPro" id="IPR017853">
    <property type="entry name" value="GH"/>
</dbReference>
<dbReference type="Gene3D" id="3.20.20.80">
    <property type="entry name" value="Glycosidases"/>
    <property type="match status" value="1"/>
</dbReference>
<evidence type="ECO:0000256" key="2">
    <source>
        <dbReference type="ARBA" id="ARBA00012729"/>
    </source>
</evidence>
<dbReference type="SUPFAM" id="SSF51445">
    <property type="entry name" value="(Trans)glycosidases"/>
    <property type="match status" value="1"/>
</dbReference>
<keyword evidence="7" id="KW-0624">Polysaccharide degradation</keyword>
<accession>S8A7E6</accession>
<dbReference type="AlphaFoldDB" id="S8A7E6"/>
<evidence type="ECO:0000256" key="10">
    <source>
        <dbReference type="SAM" id="SignalP"/>
    </source>
</evidence>
<feature type="domain" description="GH18" evidence="11">
    <location>
        <begin position="31"/>
        <end position="322"/>
    </location>
</feature>
<dbReference type="PANTHER" id="PTHR45708:SF60">
    <property type="entry name" value="III CHITINASE, PUTATIVE (AFU_ORTHOLOGUE AFUA_5G03850)-RELATED"/>
    <property type="match status" value="1"/>
</dbReference>
<dbReference type="eggNOG" id="ENOG502RK0Z">
    <property type="taxonomic scope" value="Eukaryota"/>
</dbReference>
<keyword evidence="5" id="KW-0119">Carbohydrate metabolism</keyword>
<feature type="chain" id="PRO_5004548298" description="chitinase" evidence="10">
    <location>
        <begin position="20"/>
        <end position="382"/>
    </location>
</feature>
<keyword evidence="3 8" id="KW-0378">Hydrolase</keyword>
<evidence type="ECO:0000256" key="1">
    <source>
        <dbReference type="ARBA" id="ARBA00000822"/>
    </source>
</evidence>
<evidence type="ECO:0000256" key="8">
    <source>
        <dbReference type="RuleBase" id="RU000489"/>
    </source>
</evidence>
<gene>
    <name evidence="12" type="ORF">H072_7463</name>
</gene>
<dbReference type="InterPro" id="IPR001579">
    <property type="entry name" value="Glyco_hydro_18_chit_AS"/>
</dbReference>
<evidence type="ECO:0000256" key="7">
    <source>
        <dbReference type="ARBA" id="ARBA00023326"/>
    </source>
</evidence>
<dbReference type="Pfam" id="PF00704">
    <property type="entry name" value="Glyco_hydro_18"/>
    <property type="match status" value="1"/>
</dbReference>
<keyword evidence="10" id="KW-0732">Signal</keyword>
<dbReference type="GO" id="GO:0006032">
    <property type="term" value="P:chitin catabolic process"/>
    <property type="evidence" value="ECO:0007669"/>
    <property type="project" value="UniProtKB-KW"/>
</dbReference>
<comment type="caution">
    <text evidence="12">The sequence shown here is derived from an EMBL/GenBank/DDBJ whole genome shotgun (WGS) entry which is preliminary data.</text>
</comment>
<evidence type="ECO:0000256" key="5">
    <source>
        <dbReference type="ARBA" id="ARBA00023277"/>
    </source>
</evidence>
<evidence type="ECO:0000256" key="3">
    <source>
        <dbReference type="ARBA" id="ARBA00022801"/>
    </source>
</evidence>
<keyword evidence="4" id="KW-0146">Chitin degradation</keyword>
<name>S8A7E6_DACHA</name>
<dbReference type="PANTHER" id="PTHR45708">
    <property type="entry name" value="ENDOCHITINASE"/>
    <property type="match status" value="1"/>
</dbReference>
<organism evidence="12 13">
    <name type="scientific">Dactylellina haptotyla (strain CBS 200.50)</name>
    <name type="common">Nematode-trapping fungus</name>
    <name type="synonym">Monacrosporium haptotylum</name>
    <dbReference type="NCBI Taxonomy" id="1284197"/>
    <lineage>
        <taxon>Eukaryota</taxon>
        <taxon>Fungi</taxon>
        <taxon>Dikarya</taxon>
        <taxon>Ascomycota</taxon>
        <taxon>Pezizomycotina</taxon>
        <taxon>Orbiliomycetes</taxon>
        <taxon>Orbiliales</taxon>
        <taxon>Orbiliaceae</taxon>
        <taxon>Dactylellina</taxon>
    </lineage>
</organism>
<reference evidence="13" key="2">
    <citation type="submission" date="2013-04" db="EMBL/GenBank/DDBJ databases">
        <title>Genomic mechanisms accounting for the adaptation to parasitism in nematode-trapping fungi.</title>
        <authorList>
            <person name="Ahren D.G."/>
        </authorList>
    </citation>
    <scope>NUCLEOTIDE SEQUENCE [LARGE SCALE GENOMIC DNA]</scope>
    <source>
        <strain evidence="13">CBS 200.50</strain>
    </source>
</reference>
<dbReference type="PROSITE" id="PS01095">
    <property type="entry name" value="GH18_1"/>
    <property type="match status" value="1"/>
</dbReference>
<keyword evidence="13" id="KW-1185">Reference proteome</keyword>
<evidence type="ECO:0000256" key="6">
    <source>
        <dbReference type="ARBA" id="ARBA00023295"/>
    </source>
</evidence>
<dbReference type="GO" id="GO:0000272">
    <property type="term" value="P:polysaccharide catabolic process"/>
    <property type="evidence" value="ECO:0007669"/>
    <property type="project" value="UniProtKB-KW"/>
</dbReference>
<protein>
    <recommendedName>
        <fullName evidence="2">chitinase</fullName>
        <ecNumber evidence="2">3.2.1.14</ecNumber>
    </recommendedName>
</protein>
<keyword evidence="6 8" id="KW-0326">Glycosidase</keyword>
<dbReference type="InterPro" id="IPR001223">
    <property type="entry name" value="Glyco_hydro18_cat"/>
</dbReference>
<evidence type="ECO:0000256" key="4">
    <source>
        <dbReference type="ARBA" id="ARBA00023024"/>
    </source>
</evidence>
<feature type="signal peptide" evidence="10">
    <location>
        <begin position="1"/>
        <end position="19"/>
    </location>
</feature>
<dbReference type="InterPro" id="IPR050542">
    <property type="entry name" value="Glycosyl_Hydrlase18_Chitinase"/>
</dbReference>
<evidence type="ECO:0000313" key="12">
    <source>
        <dbReference type="EMBL" id="EPS38759.1"/>
    </source>
</evidence>
<proteinExistence type="inferred from homology"/>